<dbReference type="KEGG" id="tpol:Mal48_18230"/>
<organism evidence="2 3">
    <name type="scientific">Thalassoglobus polymorphus</name>
    <dbReference type="NCBI Taxonomy" id="2527994"/>
    <lineage>
        <taxon>Bacteria</taxon>
        <taxon>Pseudomonadati</taxon>
        <taxon>Planctomycetota</taxon>
        <taxon>Planctomycetia</taxon>
        <taxon>Planctomycetales</taxon>
        <taxon>Planctomycetaceae</taxon>
        <taxon>Thalassoglobus</taxon>
    </lineage>
</organism>
<dbReference type="AlphaFoldDB" id="A0A517QLS1"/>
<gene>
    <name evidence="2" type="ORF">Mal48_18230</name>
</gene>
<proteinExistence type="predicted"/>
<evidence type="ECO:0000256" key="1">
    <source>
        <dbReference type="SAM" id="SignalP"/>
    </source>
</evidence>
<keyword evidence="3" id="KW-1185">Reference proteome</keyword>
<evidence type="ECO:0000313" key="2">
    <source>
        <dbReference type="EMBL" id="QDT32576.1"/>
    </source>
</evidence>
<reference evidence="2 3" key="1">
    <citation type="submission" date="2019-02" db="EMBL/GenBank/DDBJ databases">
        <title>Deep-cultivation of Planctomycetes and their phenomic and genomic characterization uncovers novel biology.</title>
        <authorList>
            <person name="Wiegand S."/>
            <person name="Jogler M."/>
            <person name="Boedeker C."/>
            <person name="Pinto D."/>
            <person name="Vollmers J."/>
            <person name="Rivas-Marin E."/>
            <person name="Kohn T."/>
            <person name="Peeters S.H."/>
            <person name="Heuer A."/>
            <person name="Rast P."/>
            <person name="Oberbeckmann S."/>
            <person name="Bunk B."/>
            <person name="Jeske O."/>
            <person name="Meyerdierks A."/>
            <person name="Storesund J.E."/>
            <person name="Kallscheuer N."/>
            <person name="Luecker S."/>
            <person name="Lage O.M."/>
            <person name="Pohl T."/>
            <person name="Merkel B.J."/>
            <person name="Hornburger P."/>
            <person name="Mueller R.-W."/>
            <person name="Bruemmer F."/>
            <person name="Labrenz M."/>
            <person name="Spormann A.M."/>
            <person name="Op den Camp H."/>
            <person name="Overmann J."/>
            <person name="Amann R."/>
            <person name="Jetten M.S.M."/>
            <person name="Mascher T."/>
            <person name="Medema M.H."/>
            <person name="Devos D.P."/>
            <person name="Kaster A.-K."/>
            <person name="Ovreas L."/>
            <person name="Rohde M."/>
            <person name="Galperin M.Y."/>
            <person name="Jogler C."/>
        </authorList>
    </citation>
    <scope>NUCLEOTIDE SEQUENCE [LARGE SCALE GENOMIC DNA]</scope>
    <source>
        <strain evidence="2 3">Mal48</strain>
    </source>
</reference>
<sequence length="463" mass="51758" precursor="true">MNFHIRLFSMLFAFSLQCTFAFAADLQLATFHVDVTPPIGDGPCVGFMQKIESIEHPLEMRGVLIRNGEEIFVVAAIDYCGICGSSDETIRSKMAQAAGTSLHQVALQSLHQHTAPVLDADGMRVLFGDESPELKRHQQFTEEIASRASKGIIKAKEEFQSVSRIIGTRAEVREVASNRRVPQDNGSLGVRSSLTSDLAIRNAPEGLIDPWLRTVTFFNGETSIAQLHYYATHPQSFYGDARISWDTVGIARERFEKETGVFQVYFNGCGGNVTVGKYNDGTRAARKQLSANLHDAMLRSTQKINDHQTDVTVNVSSLSNDEVYWQSIPVNFTPRDDGPFHPVALEQQLATNQRFSTRLKAAMYTAFRDCLQADRKVQASRMRIGEIDLINLPGEPFVEFQLFAQQIAPKSSFVCVAGYGECGVWYFGPDHIYTDRGGYEQTWSFTGPCEEEVQQTLSRLLKR</sequence>
<name>A0A517QLS1_9PLAN</name>
<dbReference type="OrthoDB" id="253181at2"/>
<feature type="signal peptide" evidence="1">
    <location>
        <begin position="1"/>
        <end position="23"/>
    </location>
</feature>
<feature type="chain" id="PRO_5022165224" description="Secreted protein" evidence="1">
    <location>
        <begin position="24"/>
        <end position="463"/>
    </location>
</feature>
<dbReference type="EMBL" id="CP036267">
    <property type="protein sequence ID" value="QDT32576.1"/>
    <property type="molecule type" value="Genomic_DNA"/>
</dbReference>
<evidence type="ECO:0000313" key="3">
    <source>
        <dbReference type="Proteomes" id="UP000315724"/>
    </source>
</evidence>
<evidence type="ECO:0008006" key="4">
    <source>
        <dbReference type="Google" id="ProtNLM"/>
    </source>
</evidence>
<dbReference type="Proteomes" id="UP000315724">
    <property type="component" value="Chromosome"/>
</dbReference>
<protein>
    <recommendedName>
        <fullName evidence="4">Secreted protein</fullName>
    </recommendedName>
</protein>
<keyword evidence="1" id="KW-0732">Signal</keyword>
<dbReference type="RefSeq" id="WP_145197935.1">
    <property type="nucleotide sequence ID" value="NZ_CP036267.1"/>
</dbReference>
<accession>A0A517QLS1</accession>